<keyword evidence="2" id="KW-1185">Reference proteome</keyword>
<organism evidence="1 2">
    <name type="scientific">Thermodesulforhabdus norvegica</name>
    <dbReference type="NCBI Taxonomy" id="39841"/>
    <lineage>
        <taxon>Bacteria</taxon>
        <taxon>Pseudomonadati</taxon>
        <taxon>Thermodesulfobacteriota</taxon>
        <taxon>Syntrophobacteria</taxon>
        <taxon>Syntrophobacterales</taxon>
        <taxon>Thermodesulforhabdaceae</taxon>
        <taxon>Thermodesulforhabdus</taxon>
    </lineage>
</organism>
<evidence type="ECO:0008006" key="3">
    <source>
        <dbReference type="Google" id="ProtNLM"/>
    </source>
</evidence>
<reference evidence="2" key="1">
    <citation type="submission" date="2016-10" db="EMBL/GenBank/DDBJ databases">
        <authorList>
            <person name="Varghese N."/>
            <person name="Submissions S."/>
        </authorList>
    </citation>
    <scope>NUCLEOTIDE SEQUENCE [LARGE SCALE GENOMIC DNA]</scope>
    <source>
        <strain evidence="2">DSM 9990</strain>
    </source>
</reference>
<dbReference type="STRING" id="39841.SAMN05660836_02100"/>
<dbReference type="Proteomes" id="UP000199611">
    <property type="component" value="Unassembled WGS sequence"/>
</dbReference>
<sequence length="118" mass="14273">MMKESTVKGYKRAVALALCVLLFGSLVSCFAVGNAHAKRGSTRQWEDLSPQERNILMERYERYRNLPEYQKELMRKRYEQWKNLSPSEREQIRRYLDEWDSLSPEQREAIRRKLKQKF</sequence>
<protein>
    <recommendedName>
        <fullName evidence="3">DUF3106 domain-containing protein</fullName>
    </recommendedName>
</protein>
<dbReference type="OrthoDB" id="5797406at2"/>
<accession>A0A1I4V1Y9</accession>
<dbReference type="PROSITE" id="PS51257">
    <property type="entry name" value="PROKAR_LIPOPROTEIN"/>
    <property type="match status" value="1"/>
</dbReference>
<gene>
    <name evidence="1" type="ORF">SAMN05660836_02100</name>
</gene>
<evidence type="ECO:0000313" key="2">
    <source>
        <dbReference type="Proteomes" id="UP000199611"/>
    </source>
</evidence>
<dbReference type="AlphaFoldDB" id="A0A1I4V1Y9"/>
<dbReference type="RefSeq" id="WP_093395624.1">
    <property type="nucleotide sequence ID" value="NZ_FOUU01000007.1"/>
</dbReference>
<name>A0A1I4V1Y9_9BACT</name>
<evidence type="ECO:0000313" key="1">
    <source>
        <dbReference type="EMBL" id="SFM95208.1"/>
    </source>
</evidence>
<proteinExistence type="predicted"/>
<dbReference type="EMBL" id="FOUU01000007">
    <property type="protein sequence ID" value="SFM95208.1"/>
    <property type="molecule type" value="Genomic_DNA"/>
</dbReference>
<dbReference type="Pfam" id="PF11304">
    <property type="entry name" value="DUF3106"/>
    <property type="match status" value="1"/>
</dbReference>
<dbReference type="InterPro" id="IPR021455">
    <property type="entry name" value="DUF3106"/>
</dbReference>